<feature type="transmembrane region" description="Helical" evidence="2">
    <location>
        <begin position="204"/>
        <end position="226"/>
    </location>
</feature>
<evidence type="ECO:0008006" key="5">
    <source>
        <dbReference type="Google" id="ProtNLM"/>
    </source>
</evidence>
<protein>
    <recommendedName>
        <fullName evidence="5">Cohesin domain-containing protein</fullName>
    </recommendedName>
</protein>
<accession>A0A830GA60</accession>
<name>A0A830GA60_9EURY</name>
<evidence type="ECO:0000256" key="1">
    <source>
        <dbReference type="SAM" id="MobiDB-lite"/>
    </source>
</evidence>
<keyword evidence="4" id="KW-1185">Reference proteome</keyword>
<dbReference type="RefSeq" id="WP_188877704.1">
    <property type="nucleotide sequence ID" value="NZ_BMOQ01000003.1"/>
</dbReference>
<dbReference type="Proteomes" id="UP000608850">
    <property type="component" value="Unassembled WGS sequence"/>
</dbReference>
<dbReference type="OrthoDB" id="205091at2157"/>
<sequence>MSPNTTRRTRRLLALALFVVVAAPIAAGAGHAATADTADAPTVSVTDVDVASDGTATATVVLSSAPQGLAGFAVDVSVEGSAARITNASYPETYGLTSEPALSDDGRQVRLEAADLNERVQPGASDVVLGTVELTGVSAGSAELSAEPLQFDADGGGPVEPDTAVGTVTVTSGTPDDGSSSTQRTSAAVESPDADSASASGLPALQTIAGALVALVVVALLAVVAVRRRR</sequence>
<dbReference type="AlphaFoldDB" id="A0A830GA60"/>
<keyword evidence="2" id="KW-0812">Transmembrane</keyword>
<comment type="caution">
    <text evidence="3">The sequence shown here is derived from an EMBL/GenBank/DDBJ whole genome shotgun (WGS) entry which is preliminary data.</text>
</comment>
<keyword evidence="2" id="KW-1133">Transmembrane helix</keyword>
<proteinExistence type="predicted"/>
<evidence type="ECO:0000256" key="2">
    <source>
        <dbReference type="SAM" id="Phobius"/>
    </source>
</evidence>
<reference evidence="3 4" key="1">
    <citation type="journal article" date="2019" name="Int. J. Syst. Evol. Microbiol.">
        <title>The Global Catalogue of Microorganisms (GCM) 10K type strain sequencing project: providing services to taxonomists for standard genome sequencing and annotation.</title>
        <authorList>
            <consortium name="The Broad Institute Genomics Platform"/>
            <consortium name="The Broad Institute Genome Sequencing Center for Infectious Disease"/>
            <person name="Wu L."/>
            <person name="Ma J."/>
        </authorList>
    </citation>
    <scope>NUCLEOTIDE SEQUENCE [LARGE SCALE GENOMIC DNA]</scope>
    <source>
        <strain evidence="3 4">JCM 16331</strain>
    </source>
</reference>
<feature type="compositionally biased region" description="Low complexity" evidence="1">
    <location>
        <begin position="162"/>
        <end position="182"/>
    </location>
</feature>
<evidence type="ECO:0000313" key="4">
    <source>
        <dbReference type="Proteomes" id="UP000608850"/>
    </source>
</evidence>
<feature type="region of interest" description="Disordered" evidence="1">
    <location>
        <begin position="149"/>
        <end position="199"/>
    </location>
</feature>
<organism evidence="3 4">
    <name type="scientific">Halarchaeum nitratireducens</name>
    <dbReference type="NCBI Taxonomy" id="489913"/>
    <lineage>
        <taxon>Archaea</taxon>
        <taxon>Methanobacteriati</taxon>
        <taxon>Methanobacteriota</taxon>
        <taxon>Stenosarchaea group</taxon>
        <taxon>Halobacteria</taxon>
        <taxon>Halobacteriales</taxon>
        <taxon>Halobacteriaceae</taxon>
    </lineage>
</organism>
<evidence type="ECO:0000313" key="3">
    <source>
        <dbReference type="EMBL" id="GGN13257.1"/>
    </source>
</evidence>
<keyword evidence="2" id="KW-0472">Membrane</keyword>
<gene>
    <name evidence="3" type="ORF">GCM10009021_11820</name>
</gene>
<dbReference type="EMBL" id="BMOQ01000003">
    <property type="protein sequence ID" value="GGN13257.1"/>
    <property type="molecule type" value="Genomic_DNA"/>
</dbReference>